<dbReference type="InterPro" id="IPR010730">
    <property type="entry name" value="HET"/>
</dbReference>
<dbReference type="Proteomes" id="UP000256645">
    <property type="component" value="Unassembled WGS sequence"/>
</dbReference>
<evidence type="ECO:0000313" key="3">
    <source>
        <dbReference type="Proteomes" id="UP000256645"/>
    </source>
</evidence>
<evidence type="ECO:0000313" key="2">
    <source>
        <dbReference type="EMBL" id="RDW58772.1"/>
    </source>
</evidence>
<dbReference type="Pfam" id="PF26639">
    <property type="entry name" value="Het-6_barrel"/>
    <property type="match status" value="1"/>
</dbReference>
<comment type="caution">
    <text evidence="2">The sequence shown here is derived from an EMBL/GenBank/DDBJ whole genome shotgun (WGS) entry which is preliminary data.</text>
</comment>
<dbReference type="AlphaFoldDB" id="A0A3D8QA97"/>
<protein>
    <recommendedName>
        <fullName evidence="1">Heterokaryon incompatibility domain-containing protein</fullName>
    </recommendedName>
</protein>
<dbReference type="PANTHER" id="PTHR24148:SF64">
    <property type="entry name" value="HETEROKARYON INCOMPATIBILITY DOMAIN-CONTAINING PROTEIN"/>
    <property type="match status" value="1"/>
</dbReference>
<dbReference type="STRING" id="1849047.A0A3D8QA97"/>
<dbReference type="EMBL" id="PDLM01000017">
    <property type="protein sequence ID" value="RDW58772.1"/>
    <property type="molecule type" value="Genomic_DNA"/>
</dbReference>
<reference evidence="2 3" key="1">
    <citation type="journal article" date="2018" name="IMA Fungus">
        <title>IMA Genome-F 9: Draft genome sequence of Annulohypoxylon stygium, Aspergillus mulundensis, Berkeleyomyces basicola (syn. Thielaviopsis basicola), Ceratocystis smalleyi, two Cercospora beticola strains, Coleophoma cylindrospora, Fusarium fracticaudum, Phialophora cf. hyalina, and Morchella septimelata.</title>
        <authorList>
            <person name="Wingfield B.D."/>
            <person name="Bills G.F."/>
            <person name="Dong Y."/>
            <person name="Huang W."/>
            <person name="Nel W.J."/>
            <person name="Swalarsk-Parry B.S."/>
            <person name="Vaghefi N."/>
            <person name="Wilken P.M."/>
            <person name="An Z."/>
            <person name="de Beer Z.W."/>
            <person name="De Vos L."/>
            <person name="Chen L."/>
            <person name="Duong T.A."/>
            <person name="Gao Y."/>
            <person name="Hammerbacher A."/>
            <person name="Kikkert J.R."/>
            <person name="Li Y."/>
            <person name="Li H."/>
            <person name="Li K."/>
            <person name="Li Q."/>
            <person name="Liu X."/>
            <person name="Ma X."/>
            <person name="Naidoo K."/>
            <person name="Pethybridge S.J."/>
            <person name="Sun J."/>
            <person name="Steenkamp E.T."/>
            <person name="van der Nest M.A."/>
            <person name="van Wyk S."/>
            <person name="Wingfield M.J."/>
            <person name="Xiong C."/>
            <person name="Yue Q."/>
            <person name="Zhang X."/>
        </authorList>
    </citation>
    <scope>NUCLEOTIDE SEQUENCE [LARGE SCALE GENOMIC DNA]</scope>
    <source>
        <strain evidence="2 3">BP6252</strain>
    </source>
</reference>
<proteinExistence type="predicted"/>
<dbReference type="InterPro" id="IPR052895">
    <property type="entry name" value="HetReg/Transcr_Mod"/>
</dbReference>
<gene>
    <name evidence="2" type="ORF">BP6252_13248</name>
</gene>
<feature type="domain" description="Heterokaryon incompatibility" evidence="1">
    <location>
        <begin position="85"/>
        <end position="219"/>
    </location>
</feature>
<evidence type="ECO:0000259" key="1">
    <source>
        <dbReference type="Pfam" id="PF06985"/>
    </source>
</evidence>
<accession>A0A3D8QA97</accession>
<organism evidence="2 3">
    <name type="scientific">Coleophoma cylindrospora</name>
    <dbReference type="NCBI Taxonomy" id="1849047"/>
    <lineage>
        <taxon>Eukaryota</taxon>
        <taxon>Fungi</taxon>
        <taxon>Dikarya</taxon>
        <taxon>Ascomycota</taxon>
        <taxon>Pezizomycotina</taxon>
        <taxon>Leotiomycetes</taxon>
        <taxon>Helotiales</taxon>
        <taxon>Dermateaceae</taxon>
        <taxon>Coleophoma</taxon>
    </lineage>
</organism>
<sequence length="626" mass="71359">MNPGISQLQYEYSPLKWGEIRLINLSCRTCFCYICGEHVKPCYHRGQERGEEVPAARCDPSHSVPDVEELTGSIEIFNLRSAPPFVALSYVWGTNLSRESIVVRHPRRLITLTPNCYEALINLWKRGKRHIWVDAVCINQNDIPERNAQVAQMAKIYNSASEVAVYLGAESNDSDLAMEYLKSGKFAEGPTSDFPHRTREALIHLFRRPWFRRIWVLQEVESAKTVYVICGKAKIPFYVLRLFFIHHIERSDRLEDIPYVVAKEEIKSQRGSPETKSAGYKLLKLLCATRHCGATDPRDKYFALLSLLEESRKENLHADYMQDTSSVYIELAVYLLKSAGVEMLCAVQDPCLPLSKLHRRLPSWVPDWRNDNGLVPSIMLYQSGSMALSAGGSKHLLQAQLLQLDPSVATWSHLEVAGIELGSISALSVACNRETQPLDEILEEWQKFFYKDTMAPRSKELNSFFYTLSFGYAFSPRDDACYQKPRQIENRISVQDLVLRSQHNPSLFPRGEEVDEEAASAEYRSRLFRGQVVTATHMRRLFRTTTCDVGMGPAHADSGDVVCLFFGMAVPLLLRRCGEHYRFIGECFIDGVMYGEKMVGFRTNVDENSNMKETLVPDAFKKFTIQ</sequence>
<dbReference type="Pfam" id="PF06985">
    <property type="entry name" value="HET"/>
    <property type="match status" value="1"/>
</dbReference>
<dbReference type="PANTHER" id="PTHR24148">
    <property type="entry name" value="ANKYRIN REPEAT DOMAIN-CONTAINING PROTEIN 39 HOMOLOG-RELATED"/>
    <property type="match status" value="1"/>
</dbReference>
<dbReference type="OrthoDB" id="2157530at2759"/>
<keyword evidence="3" id="KW-1185">Reference proteome</keyword>
<name>A0A3D8QA97_9HELO</name>